<dbReference type="RefSeq" id="XP_022653788.1">
    <property type="nucleotide sequence ID" value="XM_022798053.1"/>
</dbReference>
<reference evidence="4" key="1">
    <citation type="submission" date="2021-01" db="UniProtKB">
        <authorList>
            <consortium name="EnsemblMetazoa"/>
        </authorList>
    </citation>
    <scope>IDENTIFICATION</scope>
</reference>
<keyword evidence="3" id="KW-0812">Transmembrane</keyword>
<evidence type="ECO:0000256" key="1">
    <source>
        <dbReference type="ARBA" id="ARBA00023002"/>
    </source>
</evidence>
<keyword evidence="5" id="KW-1185">Reference proteome</keyword>
<dbReference type="EnsemblMetazoa" id="XM_022798053">
    <property type="protein sequence ID" value="XP_022653788"/>
    <property type="gene ID" value="LOC111247309"/>
</dbReference>
<keyword evidence="3" id="KW-0472">Membrane</keyword>
<evidence type="ECO:0000256" key="3">
    <source>
        <dbReference type="SAM" id="Phobius"/>
    </source>
</evidence>
<dbReference type="RefSeq" id="XP_022653787.1">
    <property type="nucleotide sequence ID" value="XM_022798052.1"/>
</dbReference>
<protein>
    <submittedName>
        <fullName evidence="4">Uncharacterized protein</fullName>
    </submittedName>
</protein>
<proteinExistence type="predicted"/>
<dbReference type="PANTHER" id="PTHR43157:SF31">
    <property type="entry name" value="PHOSPHATIDYLINOSITOL-GLYCAN BIOSYNTHESIS CLASS F PROTEIN"/>
    <property type="match status" value="1"/>
</dbReference>
<sequence>MTVVSIGSVGAFLEWFYYLFLPVVMFLGALCFCKSVIRSTKIYDGKERLDGRTVIITGGSNGLGRAIAVELCLRGAKVISACRTRLRRESTAVYLREKTGSFNHRLMYMDLNNLESIRTFAQEVLDTEDRVDGLINNAGIICDRDFTADGIDRMMGVNFVGHFLLTNLLREKIMTTPNGLGRIISITGGSFTKGSLNDLRDLEAKQKSGYDLRAMYRSSKLGLYLMNREIARRFNYHDVCSLCVDPGLMNTDIYKNLPPLQNQLWSLIAKCMFRTPDEGMQSVLYALLKQDIQASSGMVVKDCEVYAPTNLNWTDAVIEDIWNQTVDLLQAKGIDLELGASEEVNLDDSSEQIHNFKLDSERLPRLHRRSITDDEETTSRRLPRSVNRPATPPRSNKTVHDEGDEMVEMVEFRAEEPAEVIRATPTRQNSVEQDKMLSRQKSDVEILREILHEEQEACAGSLCVNADVQREPTPTLESLADKNIPDIDTLKRILDDEASFILVKDKRLDKATDAAGPQRASQYPSGSSRRSGKSTEKSSASGSLETNRNIVEDLASDIERIQEMLQEEESADLERIEAMLCDETTPAYDDISPTEEKDVGGEDPHSKTDILRVREMLQAEKGAGRFSEESSHEPAYEGAASDKAGDLQALTSASDQKGVDSNSPVTSESQGVQVLMPNLERLTEASSVLRERNDSIKDLSFEYNYDRRNSQMHNSLTDVKTRSLLLYPAKKRISLS</sequence>
<dbReference type="Proteomes" id="UP000594260">
    <property type="component" value="Unplaced"/>
</dbReference>
<feature type="region of interest" description="Disordered" evidence="2">
    <location>
        <begin position="584"/>
        <end position="609"/>
    </location>
</feature>
<dbReference type="PANTHER" id="PTHR43157">
    <property type="entry name" value="PHOSPHATIDYLINOSITOL-GLYCAN BIOSYNTHESIS CLASS F PROTEIN-RELATED"/>
    <property type="match status" value="1"/>
</dbReference>
<evidence type="ECO:0000313" key="5">
    <source>
        <dbReference type="Proteomes" id="UP000594260"/>
    </source>
</evidence>
<feature type="compositionally biased region" description="Basic and acidic residues" evidence="2">
    <location>
        <begin position="621"/>
        <end position="635"/>
    </location>
</feature>
<evidence type="ECO:0000313" key="4">
    <source>
        <dbReference type="EnsemblMetazoa" id="XP_022653788"/>
    </source>
</evidence>
<dbReference type="Pfam" id="PF00106">
    <property type="entry name" value="adh_short"/>
    <property type="match status" value="1"/>
</dbReference>
<feature type="compositionally biased region" description="Polar residues" evidence="2">
    <location>
        <begin position="537"/>
        <end position="548"/>
    </location>
</feature>
<dbReference type="KEGG" id="vde:111247309"/>
<dbReference type="RefSeq" id="XP_022653789.1">
    <property type="nucleotide sequence ID" value="XM_022798054.1"/>
</dbReference>
<evidence type="ECO:0000256" key="2">
    <source>
        <dbReference type="SAM" id="MobiDB-lite"/>
    </source>
</evidence>
<feature type="region of interest" description="Disordered" evidence="2">
    <location>
        <begin position="367"/>
        <end position="403"/>
    </location>
</feature>
<dbReference type="AlphaFoldDB" id="A0A7M7JLJ3"/>
<accession>A0A7M7JLJ3</accession>
<dbReference type="GeneID" id="111247309"/>
<keyword evidence="1" id="KW-0560">Oxidoreductase</keyword>
<dbReference type="PRINTS" id="PR00081">
    <property type="entry name" value="GDHRDH"/>
</dbReference>
<dbReference type="OrthoDB" id="191979at2759"/>
<dbReference type="Gene3D" id="3.40.50.720">
    <property type="entry name" value="NAD(P)-binding Rossmann-like Domain"/>
    <property type="match status" value="1"/>
</dbReference>
<feature type="transmembrane region" description="Helical" evidence="3">
    <location>
        <begin position="15"/>
        <end position="37"/>
    </location>
</feature>
<feature type="compositionally biased region" description="Polar residues" evidence="2">
    <location>
        <begin position="519"/>
        <end position="529"/>
    </location>
</feature>
<name>A0A7M7JLJ3_VARDE</name>
<dbReference type="InterPro" id="IPR036291">
    <property type="entry name" value="NAD(P)-bd_dom_sf"/>
</dbReference>
<dbReference type="SUPFAM" id="SSF51735">
    <property type="entry name" value="NAD(P)-binding Rossmann-fold domains"/>
    <property type="match status" value="1"/>
</dbReference>
<dbReference type="EnsemblMetazoa" id="XM_022798052">
    <property type="protein sequence ID" value="XP_022653787"/>
    <property type="gene ID" value="LOC111247309"/>
</dbReference>
<dbReference type="InterPro" id="IPR002347">
    <property type="entry name" value="SDR_fam"/>
</dbReference>
<dbReference type="InParanoid" id="A0A7M7JLJ3"/>
<keyword evidence="3" id="KW-1133">Transmembrane helix</keyword>
<feature type="compositionally biased region" description="Basic and acidic residues" evidence="2">
    <location>
        <begin position="594"/>
        <end position="609"/>
    </location>
</feature>
<dbReference type="GO" id="GO:0016491">
    <property type="term" value="F:oxidoreductase activity"/>
    <property type="evidence" value="ECO:0007669"/>
    <property type="project" value="UniProtKB-KW"/>
</dbReference>
<dbReference type="OMA" id="DEMQQPA"/>
<organism evidence="4 5">
    <name type="scientific">Varroa destructor</name>
    <name type="common">Honeybee mite</name>
    <dbReference type="NCBI Taxonomy" id="109461"/>
    <lineage>
        <taxon>Eukaryota</taxon>
        <taxon>Metazoa</taxon>
        <taxon>Ecdysozoa</taxon>
        <taxon>Arthropoda</taxon>
        <taxon>Chelicerata</taxon>
        <taxon>Arachnida</taxon>
        <taxon>Acari</taxon>
        <taxon>Parasitiformes</taxon>
        <taxon>Mesostigmata</taxon>
        <taxon>Gamasina</taxon>
        <taxon>Dermanyssoidea</taxon>
        <taxon>Varroidae</taxon>
        <taxon>Varroa</taxon>
    </lineage>
</organism>
<dbReference type="EnsemblMetazoa" id="XM_022798054">
    <property type="protein sequence ID" value="XP_022653789"/>
    <property type="gene ID" value="LOC111247309"/>
</dbReference>
<feature type="region of interest" description="Disordered" evidence="2">
    <location>
        <begin position="621"/>
        <end position="643"/>
    </location>
</feature>
<feature type="region of interest" description="Disordered" evidence="2">
    <location>
        <begin position="511"/>
        <end position="548"/>
    </location>
</feature>